<reference evidence="9 10" key="1">
    <citation type="submission" date="2009-08" db="EMBL/GenBank/DDBJ databases">
        <title>The Genome Sequence of Spizellomyces punctatus strain DAOM BR117.</title>
        <authorList>
            <consortium name="The Broad Institute Genome Sequencing Platform"/>
            <person name="Russ C."/>
            <person name="Cuomo C."/>
            <person name="Shea T."/>
            <person name="Young S.K."/>
            <person name="Zeng Q."/>
            <person name="Koehrsen M."/>
            <person name="Haas B."/>
            <person name="Borodovsky M."/>
            <person name="Guigo R."/>
            <person name="Alvarado L."/>
            <person name="Berlin A."/>
            <person name="Bochicchio J."/>
            <person name="Borenstein D."/>
            <person name="Chapman S."/>
            <person name="Chen Z."/>
            <person name="Engels R."/>
            <person name="Freedman E."/>
            <person name="Gellesch M."/>
            <person name="Goldberg J."/>
            <person name="Griggs A."/>
            <person name="Gujja S."/>
            <person name="Heiman D."/>
            <person name="Hepburn T."/>
            <person name="Howarth C."/>
            <person name="Jen D."/>
            <person name="Larson L."/>
            <person name="Lewis B."/>
            <person name="Mehta T."/>
            <person name="Park D."/>
            <person name="Pearson M."/>
            <person name="Roberts A."/>
            <person name="Saif S."/>
            <person name="Shenoy N."/>
            <person name="Sisk P."/>
            <person name="Stolte C."/>
            <person name="Sykes S."/>
            <person name="Thomson T."/>
            <person name="Walk T."/>
            <person name="White J."/>
            <person name="Yandava C."/>
            <person name="Burger G."/>
            <person name="Gray M.W."/>
            <person name="Holland P.W.H."/>
            <person name="King N."/>
            <person name="Lang F.B.F."/>
            <person name="Roger A.J."/>
            <person name="Ruiz-Trillo I."/>
            <person name="Lander E."/>
            <person name="Nusbaum C."/>
        </authorList>
    </citation>
    <scope>NUCLEOTIDE SEQUENCE [LARGE SCALE GENOMIC DNA]</scope>
    <source>
        <strain evidence="9 10">DAOM BR117</strain>
    </source>
</reference>
<dbReference type="InterPro" id="IPR038558">
    <property type="entry name" value="SAS-6_N_sf"/>
</dbReference>
<dbReference type="Proteomes" id="UP000053201">
    <property type="component" value="Unassembled WGS sequence"/>
</dbReference>
<gene>
    <name evidence="9" type="ORF">SPPG_03341</name>
</gene>
<name>A0A0L0HKW7_SPIPD</name>
<dbReference type="InterPro" id="IPR032396">
    <property type="entry name" value="SAS-6_N"/>
</dbReference>
<dbReference type="PANTHER" id="PTHR44281">
    <property type="entry name" value="SPINDLE ASSEMBLY ABNORMAL PROTEIN 6 HOMOLOG"/>
    <property type="match status" value="1"/>
</dbReference>
<feature type="coiled-coil region" evidence="6">
    <location>
        <begin position="269"/>
        <end position="422"/>
    </location>
</feature>
<keyword evidence="4" id="KW-0206">Cytoskeleton</keyword>
<evidence type="ECO:0000256" key="2">
    <source>
        <dbReference type="ARBA" id="ARBA00022490"/>
    </source>
</evidence>
<feature type="domain" description="Spindle assembly abnormal protein 6 N-terminal" evidence="8">
    <location>
        <begin position="48"/>
        <end position="166"/>
    </location>
</feature>
<evidence type="ECO:0000256" key="6">
    <source>
        <dbReference type="SAM" id="Coils"/>
    </source>
</evidence>
<dbReference type="EMBL" id="KQ257454">
    <property type="protein sequence ID" value="KND01540.1"/>
    <property type="molecule type" value="Genomic_DNA"/>
</dbReference>
<comment type="subcellular location">
    <subcellularLocation>
        <location evidence="1">Cytoplasm</location>
        <location evidence="1">Cytoskeleton</location>
        <location evidence="1">Microtubule organizing center</location>
        <location evidence="1">Centrosome</location>
    </subcellularLocation>
</comment>
<evidence type="ECO:0000256" key="5">
    <source>
        <dbReference type="ARBA" id="ARBA00023306"/>
    </source>
</evidence>
<dbReference type="GeneID" id="27686866"/>
<dbReference type="VEuPathDB" id="FungiDB:SPPG_03341"/>
<evidence type="ECO:0000256" key="1">
    <source>
        <dbReference type="ARBA" id="ARBA00004300"/>
    </source>
</evidence>
<evidence type="ECO:0000256" key="4">
    <source>
        <dbReference type="ARBA" id="ARBA00023212"/>
    </source>
</evidence>
<feature type="coiled-coil region" evidence="6">
    <location>
        <begin position="451"/>
        <end position="485"/>
    </location>
</feature>
<protein>
    <recommendedName>
        <fullName evidence="8">Spindle assembly abnormal protein 6 N-terminal domain-containing protein</fullName>
    </recommendedName>
</protein>
<evidence type="ECO:0000313" key="9">
    <source>
        <dbReference type="EMBL" id="KND01540.1"/>
    </source>
</evidence>
<evidence type="ECO:0000256" key="7">
    <source>
        <dbReference type="SAM" id="MobiDB-lite"/>
    </source>
</evidence>
<keyword evidence="2" id="KW-0963">Cytoplasm</keyword>
<dbReference type="InParanoid" id="A0A0L0HKW7"/>
<feature type="region of interest" description="Disordered" evidence="7">
    <location>
        <begin position="586"/>
        <end position="625"/>
    </location>
</feature>
<dbReference type="RefSeq" id="XP_016609579.1">
    <property type="nucleotide sequence ID" value="XM_016751613.1"/>
</dbReference>
<proteinExistence type="predicted"/>
<evidence type="ECO:0000256" key="3">
    <source>
        <dbReference type="ARBA" id="ARBA00023054"/>
    </source>
</evidence>
<dbReference type="STRING" id="645134.A0A0L0HKW7"/>
<dbReference type="AlphaFoldDB" id="A0A0L0HKW7"/>
<dbReference type="Gene3D" id="2.170.210.20">
    <property type="entry name" value="Spindle assembly abnormal protein 6, N-terminal domain"/>
    <property type="match status" value="1"/>
</dbReference>
<dbReference type="Gene3D" id="1.20.5.340">
    <property type="match status" value="1"/>
</dbReference>
<keyword evidence="3 6" id="KW-0175">Coiled coil</keyword>
<organism evidence="9 10">
    <name type="scientific">Spizellomyces punctatus (strain DAOM BR117)</name>
    <dbReference type="NCBI Taxonomy" id="645134"/>
    <lineage>
        <taxon>Eukaryota</taxon>
        <taxon>Fungi</taxon>
        <taxon>Fungi incertae sedis</taxon>
        <taxon>Chytridiomycota</taxon>
        <taxon>Chytridiomycota incertae sedis</taxon>
        <taxon>Chytridiomycetes</taxon>
        <taxon>Spizellomycetales</taxon>
        <taxon>Spizellomycetaceae</taxon>
        <taxon>Spizellomyces</taxon>
    </lineage>
</organism>
<dbReference type="PANTHER" id="PTHR44281:SF2">
    <property type="entry name" value="SPINDLE ASSEMBLY ABNORMAL PROTEIN 6 HOMOLOG"/>
    <property type="match status" value="1"/>
</dbReference>
<dbReference type="SUPFAM" id="SSF90257">
    <property type="entry name" value="Myosin rod fragments"/>
    <property type="match status" value="1"/>
</dbReference>
<dbReference type="CDD" id="cd10142">
    <property type="entry name" value="HD_SAS6_N"/>
    <property type="match status" value="1"/>
</dbReference>
<dbReference type="OMA" id="HMAMKIK"/>
<keyword evidence="10" id="KW-1185">Reference proteome</keyword>
<accession>A0A0L0HKW7</accession>
<dbReference type="OrthoDB" id="49058at2759"/>
<keyword evidence="5" id="KW-0131">Cell cycle</keyword>
<evidence type="ECO:0000313" key="10">
    <source>
        <dbReference type="Proteomes" id="UP000053201"/>
    </source>
</evidence>
<evidence type="ECO:0000259" key="8">
    <source>
        <dbReference type="Pfam" id="PF16531"/>
    </source>
</evidence>
<dbReference type="Pfam" id="PF16531">
    <property type="entry name" value="SAS-6_N"/>
    <property type="match status" value="1"/>
</dbReference>
<dbReference type="eggNOG" id="ENOG502QQ4W">
    <property type="taxonomic scope" value="Eukaryota"/>
</dbReference>
<sequence length="667" mass="73416">MESATELLFSKGIPVRLKLATGKALQTPSTTLGGQSGLKSTYATEQYQEKRHPSITVQVALTSKNSGRLKVLEIQLTDENDPFFLYHLDVGEDDFHALKEEQNLLVDFQQFPVKFIELLEAVDGARREEQPKFIAQLTSDGSAKYAVFNVVETNTFRNITHISLHFIPGNDASVKQYLAQLVKEYKSENASLKNQLDSTGSSLTIRLKECEGLNAKLTCELENIKLSNAEQMNRLQLQHAETLAREKETSSRQREEERIAAEKDKRNIEIQYEEQLKKLSQELASLKAAHSHMLSHAQSMETSTSNANKLIENLRQDLTITKQDLDKEIKLNEQLAHSKRDLEAECSSLRNKLRDIERDGRDKLAEEKRLEELLHMANEQKAKADDTLEMYKGQNARLEEALKQATEEINKGNEIIRRLQTDLKSSKAKLKLKNVVTMQQEKLLDERAATVQGQQKELTDAKDTLSKVREELHAAQGRIEELTKQVQEGKAIIEDNNHVIEWLHKQMNEDALTRPLPTYTGSAPTLGGYGLDRHAAGTGAAQNATYKSHSPTGYRSRYVSGVDGQSSTGGPAGGLASTNRSIPRPIFPHGAATEGTDGVGPGKSTALSSRVPSPPKTAVSSMPRFGGGGLGSSMGGLVSGVGGAERYVSKGAGAGLATGPKSNYFGN</sequence>